<dbReference type="SUPFAM" id="SSF53850">
    <property type="entry name" value="Periplasmic binding protein-like II"/>
    <property type="match status" value="1"/>
</dbReference>
<feature type="chain" id="PRO_5009100039" evidence="4">
    <location>
        <begin position="24"/>
        <end position="318"/>
    </location>
</feature>
<reference evidence="6 7" key="1">
    <citation type="journal article" date="2015" name="Antonie Van Leeuwenhoek">
        <title>Bosea vaviloviae sp. nov., a new species of slow-growing rhizobia isolated from nodules of the relict species Vavilovia formosa (Stev.) Fed.</title>
        <authorList>
            <person name="Safronova V.I."/>
            <person name="Kuznetsova I.G."/>
            <person name="Sazanova A.L."/>
            <person name="Kimeklis A.K."/>
            <person name="Belimov A.A."/>
            <person name="Andronov E.E."/>
            <person name="Pinaev A.G."/>
            <person name="Chizhevskaya E.P."/>
            <person name="Pukhaev A.R."/>
            <person name="Popov K.P."/>
            <person name="Willems A."/>
            <person name="Tikhonovich I.A."/>
        </authorList>
    </citation>
    <scope>NUCLEOTIDE SEQUENCE [LARGE SCALE GENOMIC DNA]</scope>
    <source>
        <strain evidence="6 7">Vaf18</strain>
    </source>
</reference>
<evidence type="ECO:0000256" key="2">
    <source>
        <dbReference type="ARBA" id="ARBA00010742"/>
    </source>
</evidence>
<evidence type="ECO:0000256" key="1">
    <source>
        <dbReference type="ARBA" id="ARBA00004418"/>
    </source>
</evidence>
<evidence type="ECO:0000313" key="6">
    <source>
        <dbReference type="EMBL" id="AOO83127.1"/>
    </source>
</evidence>
<dbReference type="AlphaFoldDB" id="A0A1D7U710"/>
<accession>A0A1D7U710</accession>
<keyword evidence="3 4" id="KW-0732">Signal</keyword>
<feature type="domain" description="SsuA/THI5-like" evidence="5">
    <location>
        <begin position="60"/>
        <end position="251"/>
    </location>
</feature>
<keyword evidence="7" id="KW-1185">Reference proteome</keyword>
<dbReference type="InterPro" id="IPR015168">
    <property type="entry name" value="SsuA/THI5"/>
</dbReference>
<evidence type="ECO:0000256" key="4">
    <source>
        <dbReference type="SAM" id="SignalP"/>
    </source>
</evidence>
<dbReference type="RefSeq" id="WP_069692328.1">
    <property type="nucleotide sequence ID" value="NZ_CP017147.1"/>
</dbReference>
<dbReference type="Gene3D" id="3.40.190.10">
    <property type="entry name" value="Periplasmic binding protein-like II"/>
    <property type="match status" value="2"/>
</dbReference>
<dbReference type="PANTHER" id="PTHR30024:SF47">
    <property type="entry name" value="TAURINE-BINDING PERIPLASMIC PROTEIN"/>
    <property type="match status" value="1"/>
</dbReference>
<organism evidence="6 7">
    <name type="scientific">Bosea vaviloviae</name>
    <dbReference type="NCBI Taxonomy" id="1526658"/>
    <lineage>
        <taxon>Bacteria</taxon>
        <taxon>Pseudomonadati</taxon>
        <taxon>Pseudomonadota</taxon>
        <taxon>Alphaproteobacteria</taxon>
        <taxon>Hyphomicrobiales</taxon>
        <taxon>Boseaceae</taxon>
        <taxon>Bosea</taxon>
    </lineage>
</organism>
<dbReference type="CDD" id="cd01008">
    <property type="entry name" value="PBP2_NrtA_SsuA_CpmA_like"/>
    <property type="match status" value="1"/>
</dbReference>
<evidence type="ECO:0000259" key="5">
    <source>
        <dbReference type="Pfam" id="PF09084"/>
    </source>
</evidence>
<name>A0A1D7U710_9HYPH</name>
<dbReference type="Proteomes" id="UP000094969">
    <property type="component" value="Chromosome"/>
</dbReference>
<protein>
    <submittedName>
        <fullName evidence="6">ABC transporter substrate-binding protein</fullName>
    </submittedName>
</protein>
<comment type="similarity">
    <text evidence="2">Belongs to the bacterial solute-binding protein SsuA/TauA family.</text>
</comment>
<gene>
    <name evidence="6" type="ORF">BHK69_24180</name>
</gene>
<dbReference type="PANTHER" id="PTHR30024">
    <property type="entry name" value="ALIPHATIC SULFONATES-BINDING PROTEIN-RELATED"/>
    <property type="match status" value="1"/>
</dbReference>
<dbReference type="KEGG" id="bvv:BHK69_24180"/>
<evidence type="ECO:0000256" key="3">
    <source>
        <dbReference type="ARBA" id="ARBA00022729"/>
    </source>
</evidence>
<dbReference type="EMBL" id="CP017147">
    <property type="protein sequence ID" value="AOO83127.1"/>
    <property type="molecule type" value="Genomic_DNA"/>
</dbReference>
<evidence type="ECO:0000313" key="7">
    <source>
        <dbReference type="Proteomes" id="UP000094969"/>
    </source>
</evidence>
<dbReference type="OrthoDB" id="8195871at2"/>
<dbReference type="GO" id="GO:0042597">
    <property type="term" value="C:periplasmic space"/>
    <property type="evidence" value="ECO:0007669"/>
    <property type="project" value="UniProtKB-SubCell"/>
</dbReference>
<dbReference type="STRING" id="1526658.BHK69_24180"/>
<sequence>MRLLKLFVAVAMLATSPMIAAHAADKPAKVSVTYVSSPFNVPSIIMRKKGFLDEAFGALGVKTENPEITSGGAQIQALAAGAIDIASVLGGTSAILGRANGIDLKVIAAYSRSPKAFFVMTGANGPGSIEALKGKSVAGPKGTTLNQLLAAALASKGMKLTDVEYLNMDLPAARAALLAGKVDAATLAGANALQVEAAGGRILASGEGLIAPISVIAVRGAFLREQPALVAAYLAAHRKALDFMRDNPEEALKIAAEDQKISTDDARKQLPWYDFTLAMTDRDIENLAGDQRFMVEAGMLQKTIDIRADLIDPLAFKP</sequence>
<proteinExistence type="inferred from homology"/>
<feature type="signal peptide" evidence="4">
    <location>
        <begin position="1"/>
        <end position="23"/>
    </location>
</feature>
<comment type="subcellular location">
    <subcellularLocation>
        <location evidence="1">Periplasm</location>
    </subcellularLocation>
</comment>
<dbReference type="Pfam" id="PF09084">
    <property type="entry name" value="NMT1"/>
    <property type="match status" value="1"/>
</dbReference>